<evidence type="ECO:0000256" key="1">
    <source>
        <dbReference type="SAM" id="MobiDB-lite"/>
    </source>
</evidence>
<dbReference type="AlphaFoldDB" id="A0A5M3MGI9"/>
<feature type="compositionally biased region" description="Pro residues" evidence="1">
    <location>
        <begin position="21"/>
        <end position="45"/>
    </location>
</feature>
<evidence type="ECO:0000313" key="3">
    <source>
        <dbReference type="EMBL" id="EIW78050.1"/>
    </source>
</evidence>
<dbReference type="OMA" id="FENGPYW"/>
<dbReference type="RefSeq" id="XP_007772310.1">
    <property type="nucleotide sequence ID" value="XM_007774120.1"/>
</dbReference>
<organism evidence="3 4">
    <name type="scientific">Coniophora puteana (strain RWD-64-598)</name>
    <name type="common">Brown rot fungus</name>
    <dbReference type="NCBI Taxonomy" id="741705"/>
    <lineage>
        <taxon>Eukaryota</taxon>
        <taxon>Fungi</taxon>
        <taxon>Dikarya</taxon>
        <taxon>Basidiomycota</taxon>
        <taxon>Agaricomycotina</taxon>
        <taxon>Agaricomycetes</taxon>
        <taxon>Agaricomycetidae</taxon>
        <taxon>Boletales</taxon>
        <taxon>Coniophorineae</taxon>
        <taxon>Coniophoraceae</taxon>
        <taxon>Coniophora</taxon>
    </lineage>
</organism>
<dbReference type="Pfam" id="PF01693">
    <property type="entry name" value="Cauli_VI"/>
    <property type="match status" value="1"/>
</dbReference>
<accession>A0A5M3MGI9</accession>
<dbReference type="InterPro" id="IPR037056">
    <property type="entry name" value="RNase_H1_N_sf"/>
</dbReference>
<name>A0A5M3MGI9_CONPW</name>
<comment type="caution">
    <text evidence="3">The sequence shown here is derived from an EMBL/GenBank/DDBJ whole genome shotgun (WGS) entry which is preliminary data.</text>
</comment>
<dbReference type="GeneID" id="19203727"/>
<evidence type="ECO:0000313" key="4">
    <source>
        <dbReference type="Proteomes" id="UP000053558"/>
    </source>
</evidence>
<dbReference type="KEGG" id="cput:CONPUDRAFT_157215"/>
<dbReference type="OrthoDB" id="2658750at2759"/>
<sequence length="194" mass="21097">MIHSPTPSPRRRSHHPILHSPTPPPATPQPARSPLPAGVPPPQRSPPLAHAPLPSPPSPAALSPSQSVPTIPRPAIPHPSSFKKPAYHVKKFYVVSRGQEVGIFYDWNEVGPRVHHVGSAVQRGYPTFEEALAVYTRDYKDGCLDPVPFENGPYWPQAPPAPSSSPVIQPQDDITPLISALSVEEAHGGPRRRR</sequence>
<dbReference type="InterPro" id="IPR009027">
    <property type="entry name" value="Ribosomal_bL9/RNase_H1_N"/>
</dbReference>
<protein>
    <recommendedName>
        <fullName evidence="2">Ribonuclease H1 N-terminal domain-containing protein</fullName>
    </recommendedName>
</protein>
<dbReference type="Proteomes" id="UP000053558">
    <property type="component" value="Unassembled WGS sequence"/>
</dbReference>
<feature type="region of interest" description="Disordered" evidence="1">
    <location>
        <begin position="150"/>
        <end position="171"/>
    </location>
</feature>
<gene>
    <name evidence="3" type="ORF">CONPUDRAFT_157215</name>
</gene>
<dbReference type="InterPro" id="IPR011320">
    <property type="entry name" value="RNase_H1_N"/>
</dbReference>
<reference evidence="4" key="1">
    <citation type="journal article" date="2012" name="Science">
        <title>The Paleozoic origin of enzymatic lignin decomposition reconstructed from 31 fungal genomes.</title>
        <authorList>
            <person name="Floudas D."/>
            <person name="Binder M."/>
            <person name="Riley R."/>
            <person name="Barry K."/>
            <person name="Blanchette R.A."/>
            <person name="Henrissat B."/>
            <person name="Martinez A.T."/>
            <person name="Otillar R."/>
            <person name="Spatafora J.W."/>
            <person name="Yadav J.S."/>
            <person name="Aerts A."/>
            <person name="Benoit I."/>
            <person name="Boyd A."/>
            <person name="Carlson A."/>
            <person name="Copeland A."/>
            <person name="Coutinho P.M."/>
            <person name="de Vries R.P."/>
            <person name="Ferreira P."/>
            <person name="Findley K."/>
            <person name="Foster B."/>
            <person name="Gaskell J."/>
            <person name="Glotzer D."/>
            <person name="Gorecki P."/>
            <person name="Heitman J."/>
            <person name="Hesse C."/>
            <person name="Hori C."/>
            <person name="Igarashi K."/>
            <person name="Jurgens J.A."/>
            <person name="Kallen N."/>
            <person name="Kersten P."/>
            <person name="Kohler A."/>
            <person name="Kuees U."/>
            <person name="Kumar T.K.A."/>
            <person name="Kuo A."/>
            <person name="LaButti K."/>
            <person name="Larrondo L.F."/>
            <person name="Lindquist E."/>
            <person name="Ling A."/>
            <person name="Lombard V."/>
            <person name="Lucas S."/>
            <person name="Lundell T."/>
            <person name="Martin R."/>
            <person name="McLaughlin D.J."/>
            <person name="Morgenstern I."/>
            <person name="Morin E."/>
            <person name="Murat C."/>
            <person name="Nagy L.G."/>
            <person name="Nolan M."/>
            <person name="Ohm R.A."/>
            <person name="Patyshakuliyeva A."/>
            <person name="Rokas A."/>
            <person name="Ruiz-Duenas F.J."/>
            <person name="Sabat G."/>
            <person name="Salamov A."/>
            <person name="Samejima M."/>
            <person name="Schmutz J."/>
            <person name="Slot J.C."/>
            <person name="St John F."/>
            <person name="Stenlid J."/>
            <person name="Sun H."/>
            <person name="Sun S."/>
            <person name="Syed K."/>
            <person name="Tsang A."/>
            <person name="Wiebenga A."/>
            <person name="Young D."/>
            <person name="Pisabarro A."/>
            <person name="Eastwood D.C."/>
            <person name="Martin F."/>
            <person name="Cullen D."/>
            <person name="Grigoriev I.V."/>
            <person name="Hibbett D.S."/>
        </authorList>
    </citation>
    <scope>NUCLEOTIDE SEQUENCE [LARGE SCALE GENOMIC DNA]</scope>
    <source>
        <strain evidence="4">RWD-64-598 SS2</strain>
    </source>
</reference>
<keyword evidence="4" id="KW-1185">Reference proteome</keyword>
<dbReference type="SUPFAM" id="SSF55658">
    <property type="entry name" value="L9 N-domain-like"/>
    <property type="match status" value="1"/>
</dbReference>
<feature type="region of interest" description="Disordered" evidence="1">
    <location>
        <begin position="1"/>
        <end position="80"/>
    </location>
</feature>
<evidence type="ECO:0000259" key="2">
    <source>
        <dbReference type="Pfam" id="PF01693"/>
    </source>
</evidence>
<dbReference type="EMBL" id="JH711583">
    <property type="protein sequence ID" value="EIW78050.1"/>
    <property type="molecule type" value="Genomic_DNA"/>
</dbReference>
<dbReference type="Gene3D" id="3.40.970.10">
    <property type="entry name" value="Ribonuclease H1, N-terminal domain"/>
    <property type="match status" value="1"/>
</dbReference>
<feature type="domain" description="Ribonuclease H1 N-terminal" evidence="2">
    <location>
        <begin position="91"/>
        <end position="132"/>
    </location>
</feature>
<proteinExistence type="predicted"/>